<dbReference type="EMBL" id="CP109546">
    <property type="protein sequence ID" value="WTZ15116.1"/>
    <property type="molecule type" value="Genomic_DNA"/>
</dbReference>
<organism evidence="1">
    <name type="scientific">Streptomyces sp. NBC_01393</name>
    <dbReference type="NCBI Taxonomy" id="2903851"/>
    <lineage>
        <taxon>Bacteria</taxon>
        <taxon>Bacillati</taxon>
        <taxon>Actinomycetota</taxon>
        <taxon>Actinomycetes</taxon>
        <taxon>Kitasatosporales</taxon>
        <taxon>Streptomycetaceae</taxon>
        <taxon>Streptomyces</taxon>
    </lineage>
</organism>
<name>A0AAU3IC38_9ACTN</name>
<accession>A0AAU3IC38</accession>
<protein>
    <submittedName>
        <fullName evidence="1">Glycosyltransferase family 4 protein</fullName>
    </submittedName>
</protein>
<gene>
    <name evidence="1" type="ORF">OG699_01875</name>
</gene>
<reference evidence="1" key="1">
    <citation type="submission" date="2022-10" db="EMBL/GenBank/DDBJ databases">
        <title>The complete genomes of actinobacterial strains from the NBC collection.</title>
        <authorList>
            <person name="Joergensen T.S."/>
            <person name="Alvarez Arevalo M."/>
            <person name="Sterndorff E.B."/>
            <person name="Faurdal D."/>
            <person name="Vuksanovic O."/>
            <person name="Mourched A.-S."/>
            <person name="Charusanti P."/>
            <person name="Shaw S."/>
            <person name="Blin K."/>
            <person name="Weber T."/>
        </authorList>
    </citation>
    <scope>NUCLEOTIDE SEQUENCE</scope>
    <source>
        <strain evidence="1">NBC_01393</strain>
    </source>
</reference>
<evidence type="ECO:0000313" key="1">
    <source>
        <dbReference type="EMBL" id="WTZ15116.1"/>
    </source>
</evidence>
<proteinExistence type="predicted"/>
<sequence>MSELPHASSTSLSEMFRKTLESLEAGLPVVTATGGEIRPEAVRESDGTSNIVWR</sequence>
<dbReference type="AlphaFoldDB" id="A0AAU3IC38"/>